<feature type="compositionally biased region" description="Polar residues" evidence="1">
    <location>
        <begin position="572"/>
        <end position="591"/>
    </location>
</feature>
<reference evidence="2" key="1">
    <citation type="journal article" date="2020" name="Stud. Mycol.">
        <title>101 Dothideomycetes genomes: a test case for predicting lifestyles and emergence of pathogens.</title>
        <authorList>
            <person name="Haridas S."/>
            <person name="Albert R."/>
            <person name="Binder M."/>
            <person name="Bloem J."/>
            <person name="Labutti K."/>
            <person name="Salamov A."/>
            <person name="Andreopoulos B."/>
            <person name="Baker S."/>
            <person name="Barry K."/>
            <person name="Bills G."/>
            <person name="Bluhm B."/>
            <person name="Cannon C."/>
            <person name="Castanera R."/>
            <person name="Culley D."/>
            <person name="Daum C."/>
            <person name="Ezra D."/>
            <person name="Gonzalez J."/>
            <person name="Henrissat B."/>
            <person name="Kuo A."/>
            <person name="Liang C."/>
            <person name="Lipzen A."/>
            <person name="Lutzoni F."/>
            <person name="Magnuson J."/>
            <person name="Mondo S."/>
            <person name="Nolan M."/>
            <person name="Ohm R."/>
            <person name="Pangilinan J."/>
            <person name="Park H.-J."/>
            <person name="Ramirez L."/>
            <person name="Alfaro M."/>
            <person name="Sun H."/>
            <person name="Tritt A."/>
            <person name="Yoshinaga Y."/>
            <person name="Zwiers L.-H."/>
            <person name="Turgeon B."/>
            <person name="Goodwin S."/>
            <person name="Spatafora J."/>
            <person name="Crous P."/>
            <person name="Grigoriev I."/>
        </authorList>
    </citation>
    <scope>NUCLEOTIDE SEQUENCE</scope>
    <source>
        <strain evidence="2">ATCC 74209</strain>
    </source>
</reference>
<feature type="compositionally biased region" description="Polar residues" evidence="1">
    <location>
        <begin position="326"/>
        <end position="341"/>
    </location>
</feature>
<sequence length="638" mass="72039">MDPIQTPNYPPPSNSSNNPPPSNPPGSIPLVNPPSNPSRQGEEGFHPSAFGNDDSDSESDDGPSPDDGVNCAERPRKVLEQYALVYPVIRNWWNLRNAIPSSDADAIERINAEIGRLSESDTSATVPYIKIWENIQAIQFHKGDDSETVDKALALANILRKTGMDWKNVSPAAVHRDLIGHLRKSEDESVKKKVQILEDSMLRPTREQMEFLRDIPLILSKKRDDGVISMLEELGQLNEKVKQSNLVVGMREEDHIFPIYEFRLAVNDYPNIDSNGVAQVKTLMELQAIPGHECLPGNTIKLTQEQIEWIRDTILDVEPRVKQEPQSRSMSVVMNSPSTLTPPKAEATRQAVDLANDEEALYISDTTIQYPKNVPIQTVAWGSGPGKFYIIQLGSSGRTVYRRDRDFVVVKGNDTEWKEGDHSKKICTMNRFGEKKDDRDKIIYTKRHLKAVYGVPLDLEKHHTVERALEELNPDTLRDRWETVHILVGWDLLLNGEITKAWETRTSLRQRWGKDNADRIIYEAACRAEKRYQEGGGASFSKSAVMQAPGVQQQRLPLRTPPPLMTFDSPLTARSRTPTAKPSLGSKSATESGLKASLEKDYMQKNKFTFSHEMTSEDRKEMDIKVGQMMRVCEQIFS</sequence>
<dbReference type="AlphaFoldDB" id="A0A9P4MPF7"/>
<organism evidence="2 3">
    <name type="scientific">Delitschia confertaspora ATCC 74209</name>
    <dbReference type="NCBI Taxonomy" id="1513339"/>
    <lineage>
        <taxon>Eukaryota</taxon>
        <taxon>Fungi</taxon>
        <taxon>Dikarya</taxon>
        <taxon>Ascomycota</taxon>
        <taxon>Pezizomycotina</taxon>
        <taxon>Dothideomycetes</taxon>
        <taxon>Pleosporomycetidae</taxon>
        <taxon>Pleosporales</taxon>
        <taxon>Delitschiaceae</taxon>
        <taxon>Delitschia</taxon>
    </lineage>
</organism>
<evidence type="ECO:0000313" key="3">
    <source>
        <dbReference type="Proteomes" id="UP000799536"/>
    </source>
</evidence>
<dbReference type="EMBL" id="ML994188">
    <property type="protein sequence ID" value="KAF2197902.1"/>
    <property type="molecule type" value="Genomic_DNA"/>
</dbReference>
<feature type="region of interest" description="Disordered" evidence="1">
    <location>
        <begin position="325"/>
        <end position="344"/>
    </location>
</feature>
<accession>A0A9P4MPF7</accession>
<dbReference type="Proteomes" id="UP000799536">
    <property type="component" value="Unassembled WGS sequence"/>
</dbReference>
<evidence type="ECO:0000313" key="2">
    <source>
        <dbReference type="EMBL" id="KAF2197902.1"/>
    </source>
</evidence>
<feature type="compositionally biased region" description="Pro residues" evidence="1">
    <location>
        <begin position="8"/>
        <end position="36"/>
    </location>
</feature>
<gene>
    <name evidence="2" type="ORF">GQ43DRAFT_494748</name>
</gene>
<feature type="compositionally biased region" description="Acidic residues" evidence="1">
    <location>
        <begin position="53"/>
        <end position="64"/>
    </location>
</feature>
<feature type="region of interest" description="Disordered" evidence="1">
    <location>
        <begin position="556"/>
        <end position="598"/>
    </location>
</feature>
<dbReference type="OrthoDB" id="3795704at2759"/>
<comment type="caution">
    <text evidence="2">The sequence shown here is derived from an EMBL/GenBank/DDBJ whole genome shotgun (WGS) entry which is preliminary data.</text>
</comment>
<proteinExistence type="predicted"/>
<evidence type="ECO:0000256" key="1">
    <source>
        <dbReference type="SAM" id="MobiDB-lite"/>
    </source>
</evidence>
<keyword evidence="3" id="KW-1185">Reference proteome</keyword>
<name>A0A9P4MPF7_9PLEO</name>
<protein>
    <submittedName>
        <fullName evidence="2">Uncharacterized protein</fullName>
    </submittedName>
</protein>
<feature type="region of interest" description="Disordered" evidence="1">
    <location>
        <begin position="1"/>
        <end position="71"/>
    </location>
</feature>